<dbReference type="Proteomes" id="UP000236291">
    <property type="component" value="Unassembled WGS sequence"/>
</dbReference>
<sequence length="49" mass="5248">MGCSMRPIKGTFGPVLGLYKYPPQQEGTNSPSGGRFAAHTTIRLAINLL</sequence>
<organism evidence="1 2">
    <name type="scientific">Trifolium pratense</name>
    <name type="common">Red clover</name>
    <dbReference type="NCBI Taxonomy" id="57577"/>
    <lineage>
        <taxon>Eukaryota</taxon>
        <taxon>Viridiplantae</taxon>
        <taxon>Streptophyta</taxon>
        <taxon>Embryophyta</taxon>
        <taxon>Tracheophyta</taxon>
        <taxon>Spermatophyta</taxon>
        <taxon>Magnoliopsida</taxon>
        <taxon>eudicotyledons</taxon>
        <taxon>Gunneridae</taxon>
        <taxon>Pentapetalae</taxon>
        <taxon>rosids</taxon>
        <taxon>fabids</taxon>
        <taxon>Fabales</taxon>
        <taxon>Fabaceae</taxon>
        <taxon>Papilionoideae</taxon>
        <taxon>50 kb inversion clade</taxon>
        <taxon>NPAAA clade</taxon>
        <taxon>Hologalegina</taxon>
        <taxon>IRL clade</taxon>
        <taxon>Trifolieae</taxon>
        <taxon>Trifolium</taxon>
    </lineage>
</organism>
<evidence type="ECO:0000313" key="2">
    <source>
        <dbReference type="Proteomes" id="UP000236291"/>
    </source>
</evidence>
<reference evidence="1 2" key="2">
    <citation type="journal article" date="2017" name="Front. Plant Sci.">
        <title>Gene Classification and Mining of Molecular Markers Useful in Red Clover (Trifolium pratense) Breeding.</title>
        <authorList>
            <person name="Istvanek J."/>
            <person name="Dluhosova J."/>
            <person name="Dluhos P."/>
            <person name="Patkova L."/>
            <person name="Nedelnik J."/>
            <person name="Repkova J."/>
        </authorList>
    </citation>
    <scope>NUCLEOTIDE SEQUENCE [LARGE SCALE GENOMIC DNA]</scope>
    <source>
        <strain evidence="2">cv. Tatra</strain>
        <tissue evidence="1">Young leaves</tissue>
    </source>
</reference>
<reference evidence="1 2" key="1">
    <citation type="journal article" date="2014" name="Am. J. Bot.">
        <title>Genome assembly and annotation for red clover (Trifolium pratense; Fabaceae).</title>
        <authorList>
            <person name="Istvanek J."/>
            <person name="Jaros M."/>
            <person name="Krenek A."/>
            <person name="Repkova J."/>
        </authorList>
    </citation>
    <scope>NUCLEOTIDE SEQUENCE [LARGE SCALE GENOMIC DNA]</scope>
    <source>
        <strain evidence="2">cv. Tatra</strain>
        <tissue evidence="1">Young leaves</tissue>
    </source>
</reference>
<dbReference type="EMBL" id="ASHM01006928">
    <property type="protein sequence ID" value="PNY14529.1"/>
    <property type="molecule type" value="Genomic_DNA"/>
</dbReference>
<evidence type="ECO:0000313" key="1">
    <source>
        <dbReference type="EMBL" id="PNY14529.1"/>
    </source>
</evidence>
<gene>
    <name evidence="1" type="ORF">L195_g011211</name>
</gene>
<proteinExistence type="predicted"/>
<dbReference type="AlphaFoldDB" id="A0A2K3PGW0"/>
<protein>
    <submittedName>
        <fullName evidence="1">Uncharacterized protein</fullName>
    </submittedName>
</protein>
<accession>A0A2K3PGW0</accession>
<comment type="caution">
    <text evidence="1">The sequence shown here is derived from an EMBL/GenBank/DDBJ whole genome shotgun (WGS) entry which is preliminary data.</text>
</comment>
<name>A0A2K3PGW0_TRIPR</name>